<keyword evidence="5" id="KW-1185">Reference proteome</keyword>
<dbReference type="PANTHER" id="PTHR48228">
    <property type="entry name" value="SUCCINYL-COA--D-CITRAMALATE COA-TRANSFERASE"/>
    <property type="match status" value="1"/>
</dbReference>
<evidence type="ECO:0000256" key="1">
    <source>
        <dbReference type="SAM" id="MobiDB-lite"/>
    </source>
</evidence>
<dbReference type="InterPro" id="IPR003673">
    <property type="entry name" value="CoA-Trfase_fam_III"/>
</dbReference>
<dbReference type="EMBL" id="JACBZN010000001">
    <property type="protein sequence ID" value="NYI38146.1"/>
    <property type="molecule type" value="Genomic_DNA"/>
</dbReference>
<dbReference type="Gene3D" id="3.30.1540.10">
    <property type="entry name" value="formyl-coa transferase, domain 3"/>
    <property type="match status" value="1"/>
</dbReference>
<proteinExistence type="predicted"/>
<keyword evidence="3" id="KW-0808">Transferase</keyword>
<dbReference type="InterPro" id="IPR050509">
    <property type="entry name" value="CoA-transferase_III"/>
</dbReference>
<keyword evidence="4" id="KW-0413">Isomerase</keyword>
<reference evidence="3" key="2">
    <citation type="submission" date="2020-09" db="EMBL/GenBank/DDBJ databases">
        <title>Novel species in genus Aeromicrobium.</title>
        <authorList>
            <person name="Zhang G."/>
        </authorList>
    </citation>
    <scope>NUCLEOTIDE SEQUENCE</scope>
    <source>
        <strain evidence="3">SSW1-57</strain>
    </source>
</reference>
<dbReference type="EC" id="5.1.99.4" evidence="4"/>
<evidence type="ECO:0000313" key="2">
    <source>
        <dbReference type="EMBL" id="MBD1270754.1"/>
    </source>
</evidence>
<evidence type="ECO:0000313" key="4">
    <source>
        <dbReference type="EMBL" id="NYI38146.1"/>
    </source>
</evidence>
<dbReference type="RefSeq" id="WP_179424584.1">
    <property type="nucleotide sequence ID" value="NZ_BAAAMP010000001.1"/>
</dbReference>
<dbReference type="AlphaFoldDB" id="A0A8I0G1B8"/>
<reference evidence="4 5" key="1">
    <citation type="submission" date="2020-07" db="EMBL/GenBank/DDBJ databases">
        <title>Sequencing the genomes of 1000 actinobacteria strains.</title>
        <authorList>
            <person name="Klenk H.-P."/>
        </authorList>
    </citation>
    <scope>NUCLEOTIDE SEQUENCE [LARGE SCALE GENOMIC DNA]</scope>
    <source>
        <strain evidence="4 5">DSM 19087</strain>
    </source>
</reference>
<dbReference type="Proteomes" id="UP000659061">
    <property type="component" value="Unassembled WGS sequence"/>
</dbReference>
<dbReference type="SUPFAM" id="SSF89796">
    <property type="entry name" value="CoA-transferase family III (CaiB/BaiF)"/>
    <property type="match status" value="1"/>
</dbReference>
<organism evidence="3 6">
    <name type="scientific">Aeromicrobium tamlense</name>
    <dbReference type="NCBI Taxonomy" id="375541"/>
    <lineage>
        <taxon>Bacteria</taxon>
        <taxon>Bacillati</taxon>
        <taxon>Actinomycetota</taxon>
        <taxon>Actinomycetes</taxon>
        <taxon>Propionibacteriales</taxon>
        <taxon>Nocardioidaceae</taxon>
        <taxon>Aeromicrobium</taxon>
    </lineage>
</organism>
<accession>A0A8I0G1B8</accession>
<name>A0A8I0G1B8_9ACTN</name>
<dbReference type="GO" id="GO:0008111">
    <property type="term" value="F:alpha-methylacyl-CoA racemase activity"/>
    <property type="evidence" value="ECO:0007669"/>
    <property type="project" value="UniProtKB-EC"/>
</dbReference>
<evidence type="ECO:0000313" key="5">
    <source>
        <dbReference type="Proteomes" id="UP000587211"/>
    </source>
</evidence>
<dbReference type="GO" id="GO:0016740">
    <property type="term" value="F:transferase activity"/>
    <property type="evidence" value="ECO:0007669"/>
    <property type="project" value="UniProtKB-KW"/>
</dbReference>
<dbReference type="Pfam" id="PF02515">
    <property type="entry name" value="CoA_transf_3"/>
    <property type="match status" value="1"/>
</dbReference>
<gene>
    <name evidence="4" type="ORF">BJ975_001521</name>
    <name evidence="2" type="ORF">IDH50_10970</name>
    <name evidence="3" type="ORF">IDH50_12790</name>
</gene>
<dbReference type="Gene3D" id="3.40.50.10540">
    <property type="entry name" value="Crotonobetainyl-coa:carnitine coa-transferase, domain 1"/>
    <property type="match status" value="1"/>
</dbReference>
<protein>
    <submittedName>
        <fullName evidence="4">Alpha-methylacyl-CoA racemase</fullName>
        <ecNumber evidence="4">5.1.99.4</ecNumber>
    </submittedName>
    <submittedName>
        <fullName evidence="3">CoA transferase</fullName>
    </submittedName>
</protein>
<evidence type="ECO:0000313" key="3">
    <source>
        <dbReference type="EMBL" id="MBD1271114.1"/>
    </source>
</evidence>
<dbReference type="Proteomes" id="UP000587211">
    <property type="component" value="Unassembled WGS sequence"/>
</dbReference>
<sequence length="356" mass="38433">MGILDGIRVVELGGLGPSAWACTFLADMGADVVRIDRPGRSDIDFTDTWMRGRSHVRLDLKTSSGHAAASSLVNAADVVVESFRPGVAERLGLGPEFCTRRDPRLVYAQMTGWGQEGPYAHLAGHDLNYLSIAGALDTLGPRGGKPLPTLYYVGDWASGTMLLITGIIGALYERERSGRGQVVDAAIVDGASLMLMQVMDLRAKTGWTDARGVNELDGGAWYYDTYETADGRHMALGAFEPIFRQAALRTLGLACDEARVVDRTQWELIRAEVTAAFLTRTQASWIEIFAQVDACVTPVRSLAEAAAEPHLRARRTYASHDGSVQAMPAPRFSRTPSTPGASAPAFDAAHWGIELP</sequence>
<dbReference type="InterPro" id="IPR023606">
    <property type="entry name" value="CoA-Trfase_III_dom_1_sf"/>
</dbReference>
<dbReference type="EMBL" id="JACWMT010000002">
    <property type="protein sequence ID" value="MBD1270754.1"/>
    <property type="molecule type" value="Genomic_DNA"/>
</dbReference>
<feature type="region of interest" description="Disordered" evidence="1">
    <location>
        <begin position="325"/>
        <end position="345"/>
    </location>
</feature>
<comment type="caution">
    <text evidence="3">The sequence shown here is derived from an EMBL/GenBank/DDBJ whole genome shotgun (WGS) entry which is preliminary data.</text>
</comment>
<dbReference type="InterPro" id="IPR044855">
    <property type="entry name" value="CoA-Trfase_III_dom3_sf"/>
</dbReference>
<dbReference type="PANTHER" id="PTHR48228:SF5">
    <property type="entry name" value="ALPHA-METHYLACYL-COA RACEMASE"/>
    <property type="match status" value="1"/>
</dbReference>
<dbReference type="EMBL" id="JACWMT010000003">
    <property type="protein sequence ID" value="MBD1271114.1"/>
    <property type="molecule type" value="Genomic_DNA"/>
</dbReference>
<evidence type="ECO:0000313" key="6">
    <source>
        <dbReference type="Proteomes" id="UP000659061"/>
    </source>
</evidence>